<dbReference type="PANTHER" id="PTHR45639">
    <property type="entry name" value="HSC70CB, ISOFORM G-RELATED"/>
    <property type="match status" value="1"/>
</dbReference>
<evidence type="ECO:0000256" key="2">
    <source>
        <dbReference type="ARBA" id="ARBA00022840"/>
    </source>
</evidence>
<proteinExistence type="predicted"/>
<sequence>MNKILPTSIIIGVDVQMDCFRVAIPNTADLIMLLDSNEMPKAFSTTFEVIPKNGTVPDVIDEKNFEKFNYRFLTNHDEIYNPEYTIVHPANFIGKLSTHDFHQLNFKRKYYHQHVSSNNSFYKTVGFDPTVVTTTILHRIKQKIADGGMEVMQAVFSVPKFWVQSQREAIYYPAKQLKLNPRLIDSTTAMGSFITHKYEKKVTKHERRILIIDIEQTSCEAIVFEFSRKNKIFAHEQMYSYTDKAGLRDFECVIADLIQKQTKTPSEPYWEYIRLKEAEKVIKQLNTNTEASGHILGIPYKVTRQQLQVSSVEYLQNIFDMVASILKIVPNIEIDHVEVIGCGARLYTVRKTICQVFGKNRVTVDSEPEQAISVGLANLAFQKINIDTEVLYPLNFVQGKQIAPINQSIPFKTGLVSVEIPHNLNIPVGAPYIVMSANVTENTKISCNPSRIYKFKDSLTPNKRPWVIETMIFTQFVANSIQVNEKMHQLRRYLGFMIGNFSTDLEVSEALNTVISPEDKELLVREVSDLKAYYDKINAKASMEELFKMEEKVKNTMMMANMKKDNLLYLDTSIEKFVTKCNKITEDIKNMVEIFQTSMTDETVQDLLRPLVEAQIWFDFHYRRQRSIPSEFMPQLWWFEVERKITGIEAQYKAKFRKMTDEFKDKKIKK</sequence>
<dbReference type="SUPFAM" id="SSF53067">
    <property type="entry name" value="Actin-like ATPase domain"/>
    <property type="match status" value="2"/>
</dbReference>
<dbReference type="GO" id="GO:0140662">
    <property type="term" value="F:ATP-dependent protein folding chaperone"/>
    <property type="evidence" value="ECO:0007669"/>
    <property type="project" value="InterPro"/>
</dbReference>
<dbReference type="InParanoid" id="A2DMY2"/>
<name>A2DMY2_TRIV3</name>
<dbReference type="AlphaFoldDB" id="A2DMY2"/>
<keyword evidence="1" id="KW-0547">Nucleotide-binding</keyword>
<gene>
    <name evidence="4" type="ORF">TVAG_122250</name>
</gene>
<organism evidence="4 5">
    <name type="scientific">Trichomonas vaginalis (strain ATCC PRA-98 / G3)</name>
    <dbReference type="NCBI Taxonomy" id="412133"/>
    <lineage>
        <taxon>Eukaryota</taxon>
        <taxon>Metamonada</taxon>
        <taxon>Parabasalia</taxon>
        <taxon>Trichomonadida</taxon>
        <taxon>Trichomonadidae</taxon>
        <taxon>Trichomonas</taxon>
    </lineage>
</organism>
<reference evidence="4" key="1">
    <citation type="submission" date="2006-10" db="EMBL/GenBank/DDBJ databases">
        <authorList>
            <person name="Amadeo P."/>
            <person name="Zhao Q."/>
            <person name="Wortman J."/>
            <person name="Fraser-Liggett C."/>
            <person name="Carlton J."/>
        </authorList>
    </citation>
    <scope>NUCLEOTIDE SEQUENCE</scope>
    <source>
        <strain evidence="4">G3</strain>
    </source>
</reference>
<keyword evidence="5" id="KW-1185">Reference proteome</keyword>
<dbReference type="Gene3D" id="3.30.30.30">
    <property type="match status" value="1"/>
</dbReference>
<dbReference type="PANTHER" id="PTHR45639:SF3">
    <property type="entry name" value="HYPOXIA UP-REGULATED PROTEIN 1"/>
    <property type="match status" value="1"/>
</dbReference>
<dbReference type="GO" id="GO:0005524">
    <property type="term" value="F:ATP binding"/>
    <property type="evidence" value="ECO:0007669"/>
    <property type="project" value="UniProtKB-KW"/>
</dbReference>
<dbReference type="InterPro" id="IPR043129">
    <property type="entry name" value="ATPase_NBD"/>
</dbReference>
<dbReference type="VEuPathDB" id="TrichDB:TVAGG3_1010330"/>
<evidence type="ECO:0000256" key="3">
    <source>
        <dbReference type="ARBA" id="ARBA00023186"/>
    </source>
</evidence>
<dbReference type="GO" id="GO:0034663">
    <property type="term" value="C:endoplasmic reticulum chaperone complex"/>
    <property type="evidence" value="ECO:0000318"/>
    <property type="project" value="GO_Central"/>
</dbReference>
<dbReference type="STRING" id="5722.A2DMY2"/>
<dbReference type="Gene3D" id="3.30.420.40">
    <property type="match status" value="2"/>
</dbReference>
<evidence type="ECO:0000256" key="1">
    <source>
        <dbReference type="ARBA" id="ARBA00022741"/>
    </source>
</evidence>
<dbReference type="InterPro" id="IPR013126">
    <property type="entry name" value="Hsp_70_fam"/>
</dbReference>
<accession>A2DMY2</accession>
<dbReference type="Pfam" id="PF00012">
    <property type="entry name" value="HSP70"/>
    <property type="match status" value="1"/>
</dbReference>
<reference evidence="4" key="2">
    <citation type="journal article" date="2007" name="Science">
        <title>Draft genome sequence of the sexually transmitted pathogen Trichomonas vaginalis.</title>
        <authorList>
            <person name="Carlton J.M."/>
            <person name="Hirt R.P."/>
            <person name="Silva J.C."/>
            <person name="Delcher A.L."/>
            <person name="Schatz M."/>
            <person name="Zhao Q."/>
            <person name="Wortman J.R."/>
            <person name="Bidwell S.L."/>
            <person name="Alsmark U.C.M."/>
            <person name="Besteiro S."/>
            <person name="Sicheritz-Ponten T."/>
            <person name="Noel C.J."/>
            <person name="Dacks J.B."/>
            <person name="Foster P.G."/>
            <person name="Simillion C."/>
            <person name="Van de Peer Y."/>
            <person name="Miranda-Saavedra D."/>
            <person name="Barton G.J."/>
            <person name="Westrop G.D."/>
            <person name="Mueller S."/>
            <person name="Dessi D."/>
            <person name="Fiori P.L."/>
            <person name="Ren Q."/>
            <person name="Paulsen I."/>
            <person name="Zhang H."/>
            <person name="Bastida-Corcuera F.D."/>
            <person name="Simoes-Barbosa A."/>
            <person name="Brown M.T."/>
            <person name="Hayes R.D."/>
            <person name="Mukherjee M."/>
            <person name="Okumura C.Y."/>
            <person name="Schneider R."/>
            <person name="Smith A.J."/>
            <person name="Vanacova S."/>
            <person name="Villalvazo M."/>
            <person name="Haas B.J."/>
            <person name="Pertea M."/>
            <person name="Feldblyum T.V."/>
            <person name="Utterback T.R."/>
            <person name="Shu C.L."/>
            <person name="Osoegawa K."/>
            <person name="de Jong P.J."/>
            <person name="Hrdy I."/>
            <person name="Horvathova L."/>
            <person name="Zubacova Z."/>
            <person name="Dolezal P."/>
            <person name="Malik S.B."/>
            <person name="Logsdon J.M. Jr."/>
            <person name="Henze K."/>
            <person name="Gupta A."/>
            <person name="Wang C.C."/>
            <person name="Dunne R.L."/>
            <person name="Upcroft J.A."/>
            <person name="Upcroft P."/>
            <person name="White O."/>
            <person name="Salzberg S.L."/>
            <person name="Tang P."/>
            <person name="Chiu C.-H."/>
            <person name="Lee Y.-S."/>
            <person name="Embley T.M."/>
            <person name="Coombs G.H."/>
            <person name="Mottram J.C."/>
            <person name="Tachezy J."/>
            <person name="Fraser-Liggett C.M."/>
            <person name="Johnson P.J."/>
        </authorList>
    </citation>
    <scope>NUCLEOTIDE SEQUENCE [LARGE SCALE GENOMIC DNA]</scope>
    <source>
        <strain evidence="4">G3</strain>
    </source>
</reference>
<dbReference type="OrthoDB" id="671439at2759"/>
<dbReference type="Gene3D" id="3.90.640.10">
    <property type="entry name" value="Actin, Chain A, domain 4"/>
    <property type="match status" value="1"/>
</dbReference>
<dbReference type="VEuPathDB" id="TrichDB:TVAG_122250"/>
<keyword evidence="3" id="KW-0143">Chaperone</keyword>
<dbReference type="KEGG" id="tva:5463671"/>
<protein>
    <recommendedName>
        <fullName evidence="6">DnaK protein</fullName>
    </recommendedName>
</protein>
<dbReference type="RefSeq" id="XP_001579145.1">
    <property type="nucleotide sequence ID" value="XM_001579095.1"/>
</dbReference>
<dbReference type="Proteomes" id="UP000001542">
    <property type="component" value="Unassembled WGS sequence"/>
</dbReference>
<evidence type="ECO:0000313" key="4">
    <source>
        <dbReference type="EMBL" id="EAY18159.1"/>
    </source>
</evidence>
<dbReference type="SMR" id="A2DMY2"/>
<evidence type="ECO:0008006" key="6">
    <source>
        <dbReference type="Google" id="ProtNLM"/>
    </source>
</evidence>
<dbReference type="eggNOG" id="KOG0101">
    <property type="taxonomic scope" value="Eukaryota"/>
</dbReference>
<evidence type="ECO:0000313" key="5">
    <source>
        <dbReference type="Proteomes" id="UP000001542"/>
    </source>
</evidence>
<keyword evidence="2" id="KW-0067">ATP-binding</keyword>
<dbReference type="EMBL" id="DS113221">
    <property type="protein sequence ID" value="EAY18159.1"/>
    <property type="molecule type" value="Genomic_DNA"/>
</dbReference>
<dbReference type="GO" id="GO:0000774">
    <property type="term" value="F:adenyl-nucleotide exchange factor activity"/>
    <property type="evidence" value="ECO:0000318"/>
    <property type="project" value="GO_Central"/>
</dbReference>